<dbReference type="GO" id="GO:0035251">
    <property type="term" value="F:UDP-glucosyltransferase activity"/>
    <property type="evidence" value="ECO:0007669"/>
    <property type="project" value="InterPro"/>
</dbReference>
<dbReference type="SUPFAM" id="SSF53756">
    <property type="entry name" value="UDP-Glycosyltransferase/glycogen phosphorylase"/>
    <property type="match status" value="1"/>
</dbReference>
<keyword evidence="3" id="KW-0328">Glycosyltransferase</keyword>
<comment type="similarity">
    <text evidence="1 3">Belongs to the UDP-glycosyltransferase family.</text>
</comment>
<keyword evidence="7" id="KW-1185">Reference proteome</keyword>
<dbReference type="InterPro" id="IPR002213">
    <property type="entry name" value="UDP_glucos_trans"/>
</dbReference>
<dbReference type="PANTHER" id="PTHR48048">
    <property type="entry name" value="GLYCOSYLTRANSFERASE"/>
    <property type="match status" value="1"/>
</dbReference>
<sequence length="477" mass="53010">MKKAELIFIPLPGTSHLAPTLEFAKRLMDRDDRISITVLVMKLSFGNQLTKSLRTSTAASHSTSIRFIDLPQVDDLPPSQLLMTSPASYFSLFTEKHTPHVRNIIRDIIVSSSSSSNNCRVTGLVVDWAFVSMVDVGIELNLPCYVFSPFSAGYLSLLLYLSTRYDDDRELKSSDSDLIVPGFVNPVPVSVLPPCLFNRDDYMVYFKKVQRLQDVNGIIANTFSELQQYSVNSFSGGGRFPHLYTVGPLLNLIKRQPANNNSDLDGILKWLDDRPECSVVFLCFGTAGSFSPAQVKEIATGLEQSECRFLWSLRVSSSPPHDHQSTTTNGGDDLPEGFIERVRGRGMVIRGWAPQAEILAHKAIGGFVSHCGWNSIMESLWHGVPLVTWPLYAEQNFNAFTLVKELGLSVEIMRSDSRKDHDDNIVMGDEIARAVRCVMDGDSEIRKKVKEMSGKSMLEGGSSFDSIGKFIGMNFSV</sequence>
<dbReference type="AlphaFoldDB" id="A0A5C7IYP3"/>
<feature type="compositionally biased region" description="Polar residues" evidence="5">
    <location>
        <begin position="317"/>
        <end position="330"/>
    </location>
</feature>
<evidence type="ECO:0000256" key="5">
    <source>
        <dbReference type="SAM" id="MobiDB-lite"/>
    </source>
</evidence>
<evidence type="ECO:0000256" key="2">
    <source>
        <dbReference type="ARBA" id="ARBA00022679"/>
    </source>
</evidence>
<dbReference type="PANTHER" id="PTHR48048:SF94">
    <property type="entry name" value="GLYCOSYLTRANSFERASE"/>
    <property type="match status" value="1"/>
</dbReference>
<dbReference type="Gene3D" id="3.40.50.2000">
    <property type="entry name" value="Glycogen Phosphorylase B"/>
    <property type="match status" value="2"/>
</dbReference>
<name>A0A5C7IYP3_9ROSI</name>
<comment type="caution">
    <text evidence="6">The sequence shown here is derived from an EMBL/GenBank/DDBJ whole genome shotgun (WGS) entry which is preliminary data.</text>
</comment>
<evidence type="ECO:0000256" key="1">
    <source>
        <dbReference type="ARBA" id="ARBA00009995"/>
    </source>
</evidence>
<dbReference type="EMBL" id="VAHF01000001">
    <property type="protein sequence ID" value="TXG74360.1"/>
    <property type="molecule type" value="Genomic_DNA"/>
</dbReference>
<evidence type="ECO:0000256" key="3">
    <source>
        <dbReference type="RuleBase" id="RU003718"/>
    </source>
</evidence>
<protein>
    <recommendedName>
        <fullName evidence="4">Glycosyltransferase</fullName>
        <ecNumber evidence="4">2.4.1.-</ecNumber>
    </recommendedName>
</protein>
<reference evidence="7" key="1">
    <citation type="journal article" date="2019" name="Gigascience">
        <title>De novo genome assembly of the endangered Acer yangbiense, a plant species with extremely small populations endemic to Yunnan Province, China.</title>
        <authorList>
            <person name="Yang J."/>
            <person name="Wariss H.M."/>
            <person name="Tao L."/>
            <person name="Zhang R."/>
            <person name="Yun Q."/>
            <person name="Hollingsworth P."/>
            <person name="Dao Z."/>
            <person name="Luo G."/>
            <person name="Guo H."/>
            <person name="Ma Y."/>
            <person name="Sun W."/>
        </authorList>
    </citation>
    <scope>NUCLEOTIDE SEQUENCE [LARGE SCALE GENOMIC DNA]</scope>
    <source>
        <strain evidence="7">cv. Malutang</strain>
    </source>
</reference>
<keyword evidence="2 3" id="KW-0808">Transferase</keyword>
<gene>
    <name evidence="6" type="ORF">EZV62_002939</name>
</gene>
<evidence type="ECO:0000256" key="4">
    <source>
        <dbReference type="RuleBase" id="RU362057"/>
    </source>
</evidence>
<accession>A0A5C7IYP3</accession>
<dbReference type="Pfam" id="PF00201">
    <property type="entry name" value="UDPGT"/>
    <property type="match status" value="1"/>
</dbReference>
<proteinExistence type="inferred from homology"/>
<evidence type="ECO:0000313" key="7">
    <source>
        <dbReference type="Proteomes" id="UP000323000"/>
    </source>
</evidence>
<dbReference type="InterPro" id="IPR035595">
    <property type="entry name" value="UDP_glycos_trans_CS"/>
</dbReference>
<feature type="region of interest" description="Disordered" evidence="5">
    <location>
        <begin position="317"/>
        <end position="336"/>
    </location>
</feature>
<dbReference type="Proteomes" id="UP000323000">
    <property type="component" value="Chromosome 1"/>
</dbReference>
<organism evidence="6 7">
    <name type="scientific">Acer yangbiense</name>
    <dbReference type="NCBI Taxonomy" id="1000413"/>
    <lineage>
        <taxon>Eukaryota</taxon>
        <taxon>Viridiplantae</taxon>
        <taxon>Streptophyta</taxon>
        <taxon>Embryophyta</taxon>
        <taxon>Tracheophyta</taxon>
        <taxon>Spermatophyta</taxon>
        <taxon>Magnoliopsida</taxon>
        <taxon>eudicotyledons</taxon>
        <taxon>Gunneridae</taxon>
        <taxon>Pentapetalae</taxon>
        <taxon>rosids</taxon>
        <taxon>malvids</taxon>
        <taxon>Sapindales</taxon>
        <taxon>Sapindaceae</taxon>
        <taxon>Hippocastanoideae</taxon>
        <taxon>Acereae</taxon>
        <taxon>Acer</taxon>
    </lineage>
</organism>
<dbReference type="CDD" id="cd03784">
    <property type="entry name" value="GT1_Gtf-like"/>
    <property type="match status" value="1"/>
</dbReference>
<dbReference type="PROSITE" id="PS00375">
    <property type="entry name" value="UDPGT"/>
    <property type="match status" value="1"/>
</dbReference>
<dbReference type="FunFam" id="3.40.50.2000:FF:000056">
    <property type="entry name" value="Glycosyltransferase"/>
    <property type="match status" value="1"/>
</dbReference>
<evidence type="ECO:0000313" key="6">
    <source>
        <dbReference type="EMBL" id="TXG74360.1"/>
    </source>
</evidence>
<dbReference type="OrthoDB" id="547267at2759"/>
<dbReference type="EC" id="2.4.1.-" evidence="4"/>
<dbReference type="InterPro" id="IPR050481">
    <property type="entry name" value="UDP-glycosyltransf_plant"/>
</dbReference>